<evidence type="ECO:0000256" key="1">
    <source>
        <dbReference type="SAM" id="Phobius"/>
    </source>
</evidence>
<feature type="transmembrane region" description="Helical" evidence="1">
    <location>
        <begin position="317"/>
        <end position="338"/>
    </location>
</feature>
<dbReference type="PANTHER" id="PTHR23028">
    <property type="entry name" value="ACETYLTRANSFERASE"/>
    <property type="match status" value="1"/>
</dbReference>
<keyword evidence="1" id="KW-0812">Transmembrane</keyword>
<dbReference type="EMBL" id="JBIMZQ010000057">
    <property type="protein sequence ID" value="KAL3658109.1"/>
    <property type="molecule type" value="Genomic_DNA"/>
</dbReference>
<name>A0ABD3EVD3_9STRA</name>
<feature type="transmembrane region" description="Helical" evidence="1">
    <location>
        <begin position="221"/>
        <end position="242"/>
    </location>
</feature>
<gene>
    <name evidence="3" type="ORF">V7S43_016952</name>
</gene>
<feature type="transmembrane region" description="Helical" evidence="1">
    <location>
        <begin position="414"/>
        <end position="431"/>
    </location>
</feature>
<feature type="transmembrane region" description="Helical" evidence="1">
    <location>
        <begin position="379"/>
        <end position="399"/>
    </location>
</feature>
<sequence length="508" mass="58347">MVKPPNLPNSKAAHLAIVRQPKGYFTKWKQVSTMLRAHGPADDTISTQVDDVAVSVQMAEDKQPLLAQDEQDKDNQKKPVKAKKAAVAAAPATKVLFLDGVRGLAAMLVVTQHSHEYMQDLNLGAIAVDSFFVLSSFLLTWLFMKKSVRMLNQGAGLRKWAFALTDYFSKRFCRVYPLFAITCVALWFMDDEDKKRYFLIKQPENFDLYKTLTFEFDYRYFVFWTLPLEISYYFFIPVFVLGTLMLRKFWWVPFIPAYYWVITQGWSEYRTSHSVLRPHIPTFLAGSMAAVLFVKLDTWIKASGFQFRLFHKLILRAIEFTALAVFLSIAFRGLFFIWVHENTAPKSPGFPFISVLVTTVFVCEMLLPSSLSSMFEWSFLRYWGKISFSVYLLHSFVLYNKTVSSQPNYYCRMFSRFGLLCMLATVSYHLIEYPSQLLAQRITKALNEQETKGSGGLAVFWGEWASPSKMLVDRLTSVQEAKASGKWMQLLGVKNSTPVKEQPHESAA</sequence>
<evidence type="ECO:0000259" key="2">
    <source>
        <dbReference type="Pfam" id="PF01757"/>
    </source>
</evidence>
<evidence type="ECO:0000313" key="3">
    <source>
        <dbReference type="EMBL" id="KAL3658109.1"/>
    </source>
</evidence>
<organism evidence="3 4">
    <name type="scientific">Phytophthora oleae</name>
    <dbReference type="NCBI Taxonomy" id="2107226"/>
    <lineage>
        <taxon>Eukaryota</taxon>
        <taxon>Sar</taxon>
        <taxon>Stramenopiles</taxon>
        <taxon>Oomycota</taxon>
        <taxon>Peronosporomycetes</taxon>
        <taxon>Peronosporales</taxon>
        <taxon>Peronosporaceae</taxon>
        <taxon>Phytophthora</taxon>
    </lineage>
</organism>
<keyword evidence="1" id="KW-1133">Transmembrane helix</keyword>
<keyword evidence="1" id="KW-0472">Membrane</keyword>
<dbReference type="Proteomes" id="UP001632037">
    <property type="component" value="Unassembled WGS sequence"/>
</dbReference>
<dbReference type="InterPro" id="IPR050879">
    <property type="entry name" value="Acyltransferase_3"/>
</dbReference>
<feature type="transmembrane region" description="Helical" evidence="1">
    <location>
        <begin position="172"/>
        <end position="189"/>
    </location>
</feature>
<feature type="transmembrane region" description="Helical" evidence="1">
    <location>
        <begin position="279"/>
        <end position="296"/>
    </location>
</feature>
<feature type="domain" description="Acyltransferase 3" evidence="2">
    <location>
        <begin position="96"/>
        <end position="399"/>
    </location>
</feature>
<feature type="transmembrane region" description="Helical" evidence="1">
    <location>
        <begin position="249"/>
        <end position="267"/>
    </location>
</feature>
<dbReference type="AlphaFoldDB" id="A0ABD3EVD3"/>
<protein>
    <recommendedName>
        <fullName evidence="2">Acyltransferase 3 domain-containing protein</fullName>
    </recommendedName>
</protein>
<dbReference type="InterPro" id="IPR002656">
    <property type="entry name" value="Acyl_transf_3_dom"/>
</dbReference>
<proteinExistence type="predicted"/>
<feature type="transmembrane region" description="Helical" evidence="1">
    <location>
        <begin position="121"/>
        <end position="143"/>
    </location>
</feature>
<accession>A0ABD3EVD3</accession>
<dbReference type="PANTHER" id="PTHR23028:SF53">
    <property type="entry name" value="ACYL_TRANSF_3 DOMAIN-CONTAINING PROTEIN"/>
    <property type="match status" value="1"/>
</dbReference>
<dbReference type="Pfam" id="PF01757">
    <property type="entry name" value="Acyl_transf_3"/>
    <property type="match status" value="1"/>
</dbReference>
<feature type="transmembrane region" description="Helical" evidence="1">
    <location>
        <begin position="350"/>
        <end position="367"/>
    </location>
</feature>
<comment type="caution">
    <text evidence="3">The sequence shown here is derived from an EMBL/GenBank/DDBJ whole genome shotgun (WGS) entry which is preliminary data.</text>
</comment>
<reference evidence="3 4" key="1">
    <citation type="submission" date="2024-09" db="EMBL/GenBank/DDBJ databases">
        <title>Genome sequencing and assembly of Phytophthora oleae, isolate VK10A, causative agent of rot of olive drupes.</title>
        <authorList>
            <person name="Conti Taguali S."/>
            <person name="Riolo M."/>
            <person name="La Spada F."/>
            <person name="Cacciola S.O."/>
            <person name="Dionisio G."/>
        </authorList>
    </citation>
    <scope>NUCLEOTIDE SEQUENCE [LARGE SCALE GENOMIC DNA]</scope>
    <source>
        <strain evidence="3 4">VK10A</strain>
    </source>
</reference>
<evidence type="ECO:0000313" key="4">
    <source>
        <dbReference type="Proteomes" id="UP001632037"/>
    </source>
</evidence>
<keyword evidence="4" id="KW-1185">Reference proteome</keyword>